<evidence type="ECO:0000313" key="2">
    <source>
        <dbReference type="EMBL" id="SES99921.1"/>
    </source>
</evidence>
<protein>
    <submittedName>
        <fullName evidence="2">Uncharacterized protein</fullName>
    </submittedName>
</protein>
<evidence type="ECO:0000313" key="3">
    <source>
        <dbReference type="Proteomes" id="UP000198508"/>
    </source>
</evidence>
<dbReference type="GeneID" id="93278664"/>
<accession>A0A1I0AZN2</accession>
<keyword evidence="1" id="KW-0472">Membrane</keyword>
<organism evidence="2 3">
    <name type="scientific">Enterocloster lavalensis</name>
    <dbReference type="NCBI Taxonomy" id="460384"/>
    <lineage>
        <taxon>Bacteria</taxon>
        <taxon>Bacillati</taxon>
        <taxon>Bacillota</taxon>
        <taxon>Clostridia</taxon>
        <taxon>Lachnospirales</taxon>
        <taxon>Lachnospiraceae</taxon>
        <taxon>Enterocloster</taxon>
    </lineage>
</organism>
<name>A0A1I0AZN2_9FIRM</name>
<evidence type="ECO:0000256" key="1">
    <source>
        <dbReference type="SAM" id="Phobius"/>
    </source>
</evidence>
<dbReference type="Proteomes" id="UP000198508">
    <property type="component" value="Unassembled WGS sequence"/>
</dbReference>
<dbReference type="AlphaFoldDB" id="A0A1I0AZN2"/>
<keyword evidence="3" id="KW-1185">Reference proteome</keyword>
<dbReference type="RefSeq" id="WP_092360531.1">
    <property type="nucleotide sequence ID" value="NZ_CAJJSN010000056.1"/>
</dbReference>
<gene>
    <name evidence="2" type="ORF">SAMN05216313_101284</name>
</gene>
<feature type="transmembrane region" description="Helical" evidence="1">
    <location>
        <begin position="67"/>
        <end position="88"/>
    </location>
</feature>
<keyword evidence="1" id="KW-1133">Transmembrane helix</keyword>
<reference evidence="3" key="1">
    <citation type="submission" date="2016-10" db="EMBL/GenBank/DDBJ databases">
        <authorList>
            <person name="Varghese N."/>
            <person name="Submissions S."/>
        </authorList>
    </citation>
    <scope>NUCLEOTIDE SEQUENCE [LARGE SCALE GENOMIC DNA]</scope>
    <source>
        <strain evidence="3">NLAE-zl-G277</strain>
    </source>
</reference>
<proteinExistence type="predicted"/>
<keyword evidence="1" id="KW-0812">Transmembrane</keyword>
<sequence length="358" mass="38843">MDKIRISDLCSRLDPRYLEDMDVENETGLKPSGQRIEDLVFQKLNVETNAAGMAGKRRPMRKKTWKILLIAAVFCLFAASVFALAGGFDYFRSIFGDTAKHVEQDIQSPGITVADSDRQMTLESMLTDGYKINLIVSLKALSGEAKANTFDHEPIDLFDTKLTPNSSAEHEAALSYTCSELEEFSTENRHFYHLQLDSLENCTGWDLKLSLSQEMGGLSLDAKVESTTAARQLDIGQDIDGNLTVESIQISPLGALLIGSEKEAAGGLPAPSVDIIFLDGSHEELISSMSFDSSDDGTVLGGGSAVISDDPTSGPLVVTTYGMRNPDGKVVLAAEFGRIIRLDQVKSISVDGVEYSVK</sequence>
<dbReference type="EMBL" id="FOIM01000001">
    <property type="protein sequence ID" value="SES99921.1"/>
    <property type="molecule type" value="Genomic_DNA"/>
</dbReference>